<sequence length="128" mass="15027">MTDFINSDNVYNIQRQIQFKKSPEPYYSTKNQVTRVITDYDNFPYQRWYKGVYNSTVPIVAEREAGYRPRHDNCYKFSGNVEPVAYPNHCFEAPCSTVYPCNPVYLATRGTIGEQNVQIKDKCVIEYR</sequence>
<dbReference type="AlphaFoldDB" id="A0A6C0D0C5"/>
<name>A0A6C0D0C5_9ZZZZ</name>
<dbReference type="EMBL" id="MN739514">
    <property type="protein sequence ID" value="QHT09690.1"/>
    <property type="molecule type" value="Genomic_DNA"/>
</dbReference>
<proteinExistence type="predicted"/>
<accession>A0A6C0D0C5</accession>
<reference evidence="1" key="1">
    <citation type="journal article" date="2020" name="Nature">
        <title>Giant virus diversity and host interactions through global metagenomics.</title>
        <authorList>
            <person name="Schulz F."/>
            <person name="Roux S."/>
            <person name="Paez-Espino D."/>
            <person name="Jungbluth S."/>
            <person name="Walsh D.A."/>
            <person name="Denef V.J."/>
            <person name="McMahon K.D."/>
            <person name="Konstantinidis K.T."/>
            <person name="Eloe-Fadrosh E.A."/>
            <person name="Kyrpides N.C."/>
            <person name="Woyke T."/>
        </authorList>
    </citation>
    <scope>NUCLEOTIDE SEQUENCE</scope>
    <source>
        <strain evidence="1">GVMAG-M-3300023174-102</strain>
    </source>
</reference>
<organism evidence="1">
    <name type="scientific">viral metagenome</name>
    <dbReference type="NCBI Taxonomy" id="1070528"/>
    <lineage>
        <taxon>unclassified sequences</taxon>
        <taxon>metagenomes</taxon>
        <taxon>organismal metagenomes</taxon>
    </lineage>
</organism>
<evidence type="ECO:0000313" key="1">
    <source>
        <dbReference type="EMBL" id="QHT09690.1"/>
    </source>
</evidence>
<protein>
    <submittedName>
        <fullName evidence="1">Uncharacterized protein</fullName>
    </submittedName>
</protein>